<proteinExistence type="predicted"/>
<dbReference type="GO" id="GO:0070971">
    <property type="term" value="C:endoplasmic reticulum exit site"/>
    <property type="evidence" value="ECO:0007669"/>
    <property type="project" value="TreeGrafter"/>
</dbReference>
<dbReference type="PANTHER" id="PTHR13803">
    <property type="entry name" value="SEC24-RELATED PROTEIN"/>
    <property type="match status" value="1"/>
</dbReference>
<protein>
    <submittedName>
        <fullName evidence="3">Sec24</fullName>
    </submittedName>
</protein>
<dbReference type="InterPro" id="IPR050550">
    <property type="entry name" value="SEC23_SEC24_subfamily"/>
</dbReference>
<dbReference type="GO" id="GO:0006886">
    <property type="term" value="P:intracellular protein transport"/>
    <property type="evidence" value="ECO:0007669"/>
    <property type="project" value="InterPro"/>
</dbReference>
<dbReference type="InterPro" id="IPR006895">
    <property type="entry name" value="Znf_Sec23_Sec24"/>
</dbReference>
<accession>A0AA86QC46</accession>
<evidence type="ECO:0000313" key="3">
    <source>
        <dbReference type="EMBL" id="CAI9949400.1"/>
    </source>
</evidence>
<dbReference type="Gene3D" id="2.30.30.380">
    <property type="entry name" value="Zn-finger domain of Sec23/24"/>
    <property type="match status" value="1"/>
</dbReference>
<dbReference type="GO" id="GO:0008270">
    <property type="term" value="F:zinc ion binding"/>
    <property type="evidence" value="ECO:0007669"/>
    <property type="project" value="InterPro"/>
</dbReference>
<dbReference type="AlphaFoldDB" id="A0AA86QC46"/>
<name>A0AA86QC46_9EUKA</name>
<dbReference type="InterPro" id="IPR036174">
    <property type="entry name" value="Znf_Sec23_Sec24_sf"/>
</dbReference>
<dbReference type="Gene3D" id="2.60.40.1670">
    <property type="entry name" value="beta-sandwich domain of Sec23/24"/>
    <property type="match status" value="1"/>
</dbReference>
<dbReference type="GO" id="GO:0000149">
    <property type="term" value="F:SNARE binding"/>
    <property type="evidence" value="ECO:0007669"/>
    <property type="project" value="TreeGrafter"/>
</dbReference>
<dbReference type="SUPFAM" id="SSF82754">
    <property type="entry name" value="C-terminal, gelsolin-like domain of Sec23/24"/>
    <property type="match status" value="1"/>
</dbReference>
<dbReference type="InterPro" id="IPR036465">
    <property type="entry name" value="vWFA_dom_sf"/>
</dbReference>
<dbReference type="SUPFAM" id="SSF81811">
    <property type="entry name" value="Helical domain of Sec23/24"/>
    <property type="match status" value="1"/>
</dbReference>
<evidence type="ECO:0000313" key="5">
    <source>
        <dbReference type="Proteomes" id="UP001642409"/>
    </source>
</evidence>
<dbReference type="Proteomes" id="UP001642409">
    <property type="component" value="Unassembled WGS sequence"/>
</dbReference>
<dbReference type="Pfam" id="PF04810">
    <property type="entry name" value="zf-Sec23_Sec24"/>
    <property type="match status" value="1"/>
</dbReference>
<gene>
    <name evidence="3" type="ORF">HINF_LOCUS37045</name>
    <name evidence="4" type="ORF">HINF_LOCUS63864</name>
</gene>
<dbReference type="SUPFAM" id="SSF81995">
    <property type="entry name" value="beta-sandwich domain of Sec23/24"/>
    <property type="match status" value="1"/>
</dbReference>
<feature type="domain" description="Sec23/Sec24 beta-sandwich" evidence="2">
    <location>
        <begin position="519"/>
        <end position="583"/>
    </location>
</feature>
<dbReference type="InterPro" id="IPR012990">
    <property type="entry name" value="Beta-sandwich_Sec23_24"/>
</dbReference>
<dbReference type="EMBL" id="CAXDID020000404">
    <property type="protein sequence ID" value="CAL6087894.1"/>
    <property type="molecule type" value="Genomic_DNA"/>
</dbReference>
<evidence type="ECO:0000313" key="4">
    <source>
        <dbReference type="EMBL" id="CAL6087894.1"/>
    </source>
</evidence>
<reference evidence="3" key="1">
    <citation type="submission" date="2023-06" db="EMBL/GenBank/DDBJ databases">
        <authorList>
            <person name="Kurt Z."/>
        </authorList>
    </citation>
    <scope>NUCLEOTIDE SEQUENCE</scope>
</reference>
<dbReference type="EMBL" id="CATOUU010000797">
    <property type="protein sequence ID" value="CAI9949400.1"/>
    <property type="molecule type" value="Genomic_DNA"/>
</dbReference>
<sequence>MAQQLPSPVAYFSNRHGSEQKQMSMHSDISSVLPNELFQMQSQNFSASSAFPTCTSLPRTGRLQKELKLPLFVNFQPFGEQCELVERAPVRCKRCKAYLNKFNKLLPTEYTCCICGRVNELPDHFKQEVDGQLGMLKAGAQVPELQHNQVEYVVEDLQYLPASVDQAGLQKDLLSPAEVSHVQANVYSYPTVKQSIPVQPNRIYESGKNIQIPTSKRMDEKQLPVEFNFENIQNSVQKIDFKLRFMQIVIIPVTFNTVYQGVLQEAISVIQQNVEAGAQIIPVFYVNSAIVFDKNMTMYELVMDPQTGEAMLPLPADQLIYNPEHTQKILKLFYSMSKLFESQVFKLGEVLAGCVSSLQRIGGQITLILSDRINSGLGKSLPDDRRSYELTNSTNLQTCTEKELFNYDSFFTRLAEEAAAHNVAVNVIALPFNYCNLSLTQLAPLCVKTSGTMLYNKPAYYIQNIQKTGNALFLSNSLAYILQVQALHVTSTIRSSQGVNLNVFEDQIKLNQQFSTKDEFYGSFQKISDVEFSFGQLLNKQTVSVGFSINQIETESAYIQLAVLYTNRSGKRIVRINTVQFKVDNQPASVFNSSNTFGIISYLMRKSSMVYLQAQEIVNVQLQNITKKPVCSQNMQSSFNETQKDKRLIVEEDNRTGNLSEKDIKELLGQIHGNSVQNDGQQKLQAQYEGFKTLYEQFVGIMAAFKTECGQKGQSRLLVPQTLQLLPLYISACARTAIFHPHRQKLEGGAFTADQRTAEAMFYMQAPVLDTSVALYNNIYNLSDMIEKQIQGLPCAYQCNSMWLKDTYKTVYAICSPLGFYVIVGKNTPIEILKELFGAEVNCYDDVKLIESTNSLQHPQCDKILKEMKKLHGYRGSFYITTAESVLEEQAKWSLVEDAMQKDKSYYDFLGQIQMDVAAK</sequence>
<reference evidence="4 5" key="2">
    <citation type="submission" date="2024-07" db="EMBL/GenBank/DDBJ databases">
        <authorList>
            <person name="Akdeniz Z."/>
        </authorList>
    </citation>
    <scope>NUCLEOTIDE SEQUENCE [LARGE SCALE GENOMIC DNA]</scope>
</reference>
<dbReference type="InterPro" id="IPR036180">
    <property type="entry name" value="Gelsolin-like_dom_sf"/>
</dbReference>
<dbReference type="GO" id="GO:0030127">
    <property type="term" value="C:COPII vesicle coat"/>
    <property type="evidence" value="ECO:0007669"/>
    <property type="project" value="InterPro"/>
</dbReference>
<comment type="caution">
    <text evidence="3">The sequence shown here is derived from an EMBL/GenBank/DDBJ whole genome shotgun (WGS) entry which is preliminary data.</text>
</comment>
<evidence type="ECO:0000259" key="1">
    <source>
        <dbReference type="Pfam" id="PF04810"/>
    </source>
</evidence>
<dbReference type="SUPFAM" id="SSF82919">
    <property type="entry name" value="Zn-finger domain of Sec23/24"/>
    <property type="match status" value="1"/>
</dbReference>
<feature type="domain" description="Zinc finger Sec23/Sec24-type" evidence="1">
    <location>
        <begin position="89"/>
        <end position="125"/>
    </location>
</feature>
<dbReference type="GO" id="GO:0090110">
    <property type="term" value="P:COPII-coated vesicle cargo loading"/>
    <property type="evidence" value="ECO:0007669"/>
    <property type="project" value="TreeGrafter"/>
</dbReference>
<dbReference type="Pfam" id="PF08033">
    <property type="entry name" value="Sec23_BS"/>
    <property type="match status" value="1"/>
</dbReference>
<organism evidence="3">
    <name type="scientific">Hexamita inflata</name>
    <dbReference type="NCBI Taxonomy" id="28002"/>
    <lineage>
        <taxon>Eukaryota</taxon>
        <taxon>Metamonada</taxon>
        <taxon>Diplomonadida</taxon>
        <taxon>Hexamitidae</taxon>
        <taxon>Hexamitinae</taxon>
        <taxon>Hexamita</taxon>
    </lineage>
</organism>
<dbReference type="PANTHER" id="PTHR13803:SF4">
    <property type="entry name" value="SECRETORY 24CD, ISOFORM C"/>
    <property type="match status" value="1"/>
</dbReference>
<dbReference type="Gene3D" id="3.40.50.410">
    <property type="entry name" value="von Willebrand factor, type A domain"/>
    <property type="match status" value="1"/>
</dbReference>
<evidence type="ECO:0000259" key="2">
    <source>
        <dbReference type="Pfam" id="PF08033"/>
    </source>
</evidence>
<dbReference type="InterPro" id="IPR036175">
    <property type="entry name" value="Sec23/24_helical_dom_sf"/>
</dbReference>
<keyword evidence="5" id="KW-1185">Reference proteome</keyword>
<dbReference type="SUPFAM" id="SSF53300">
    <property type="entry name" value="vWA-like"/>
    <property type="match status" value="1"/>
</dbReference>
<dbReference type="Gene3D" id="1.20.120.730">
    <property type="entry name" value="Sec23/Sec24 helical domain"/>
    <property type="match status" value="1"/>
</dbReference>